<dbReference type="InterPro" id="IPR036614">
    <property type="entry name" value="RusA-like_sf"/>
</dbReference>
<evidence type="ECO:0000313" key="2">
    <source>
        <dbReference type="Proteomes" id="UP000572528"/>
    </source>
</evidence>
<accession>A0A853EFT7</accession>
<sequence length="200" mass="22664">MSSQPVWEAVIRLAAADVLSLNQRKHWAQASPRRRTIRQIAEQTARFTRAPHLQRARLVIHVAFPDRRRRDPHNYMATAKPIVDGLVDAGVLPDDDHTHLAGPDMRAAKDLTVKRMGQPIYEFRLTLYDEAMAAFWVPVDFSEIHVGDTVRTIDHATGEVIAQGLVGHITRLKDHARAVDHDSGLLARSDYPHTERRQLP</sequence>
<dbReference type="GO" id="GO:0006281">
    <property type="term" value="P:DNA repair"/>
    <property type="evidence" value="ECO:0007669"/>
    <property type="project" value="InterPro"/>
</dbReference>
<dbReference type="Proteomes" id="UP000572528">
    <property type="component" value="Unassembled WGS sequence"/>
</dbReference>
<comment type="caution">
    <text evidence="1">The sequence shown here is derived from an EMBL/GenBank/DDBJ whole genome shotgun (WGS) entry which is preliminary data.</text>
</comment>
<reference evidence="1 2" key="1">
    <citation type="submission" date="2020-07" db="EMBL/GenBank/DDBJ databases">
        <title>MOT database genomes.</title>
        <authorList>
            <person name="Joseph S."/>
            <person name="Aduse-Opoku J."/>
            <person name="Hashim A."/>
            <person name="Wade W."/>
            <person name="Curtis M."/>
        </authorList>
    </citation>
    <scope>NUCLEOTIDE SEQUENCE [LARGE SCALE GENOMIC DNA]</scope>
    <source>
        <strain evidence="1 2">WMus004</strain>
    </source>
</reference>
<dbReference type="Gene3D" id="3.30.1330.70">
    <property type="entry name" value="Holliday junction resolvase RusA"/>
    <property type="match status" value="1"/>
</dbReference>
<dbReference type="RefSeq" id="WP_179899618.1">
    <property type="nucleotide sequence ID" value="NZ_JACBXV010000011.1"/>
</dbReference>
<proteinExistence type="predicted"/>
<gene>
    <name evidence="1" type="ORF">HZZ05_01825</name>
</gene>
<dbReference type="GO" id="GO:0000287">
    <property type="term" value="F:magnesium ion binding"/>
    <property type="evidence" value="ECO:0007669"/>
    <property type="project" value="InterPro"/>
</dbReference>
<organism evidence="1 2">
    <name type="scientific">Actinomyces bowdenii</name>
    <dbReference type="NCBI Taxonomy" id="131109"/>
    <lineage>
        <taxon>Bacteria</taxon>
        <taxon>Bacillati</taxon>
        <taxon>Actinomycetota</taxon>
        <taxon>Actinomycetes</taxon>
        <taxon>Actinomycetales</taxon>
        <taxon>Actinomycetaceae</taxon>
        <taxon>Actinomyces</taxon>
    </lineage>
</organism>
<dbReference type="GO" id="GO:0006310">
    <property type="term" value="P:DNA recombination"/>
    <property type="evidence" value="ECO:0007669"/>
    <property type="project" value="InterPro"/>
</dbReference>
<dbReference type="EMBL" id="JACBXV010000011">
    <property type="protein sequence ID" value="NYS68277.1"/>
    <property type="molecule type" value="Genomic_DNA"/>
</dbReference>
<protein>
    <submittedName>
        <fullName evidence="1">Uncharacterized protein</fullName>
    </submittedName>
</protein>
<dbReference type="AlphaFoldDB" id="A0A853EFT7"/>
<name>A0A853EFT7_9ACTO</name>
<dbReference type="SUPFAM" id="SSF103084">
    <property type="entry name" value="Holliday junction resolvase RusA"/>
    <property type="match status" value="1"/>
</dbReference>
<evidence type="ECO:0000313" key="1">
    <source>
        <dbReference type="EMBL" id="NYS68277.1"/>
    </source>
</evidence>